<comment type="caution">
    <text evidence="2">The sequence shown here is derived from an EMBL/GenBank/DDBJ whole genome shotgun (WGS) entry which is preliminary data.</text>
</comment>
<feature type="region of interest" description="Disordered" evidence="1">
    <location>
        <begin position="1"/>
        <end position="42"/>
    </location>
</feature>
<evidence type="ECO:0000313" key="2">
    <source>
        <dbReference type="EMBL" id="MPC20533.1"/>
    </source>
</evidence>
<dbReference type="Proteomes" id="UP000324222">
    <property type="component" value="Unassembled WGS sequence"/>
</dbReference>
<accession>A0A5B7DH93</accession>
<name>A0A5B7DH93_PORTR</name>
<reference evidence="2 3" key="1">
    <citation type="submission" date="2019-05" db="EMBL/GenBank/DDBJ databases">
        <title>Another draft genome of Portunus trituberculatus and its Hox gene families provides insights of decapod evolution.</title>
        <authorList>
            <person name="Jeong J.-H."/>
            <person name="Song I."/>
            <person name="Kim S."/>
            <person name="Choi T."/>
            <person name="Kim D."/>
            <person name="Ryu S."/>
            <person name="Kim W."/>
        </authorList>
    </citation>
    <scope>NUCLEOTIDE SEQUENCE [LARGE SCALE GENOMIC DNA]</scope>
    <source>
        <tissue evidence="2">Muscle</tissue>
    </source>
</reference>
<evidence type="ECO:0000313" key="3">
    <source>
        <dbReference type="Proteomes" id="UP000324222"/>
    </source>
</evidence>
<organism evidence="2 3">
    <name type="scientific">Portunus trituberculatus</name>
    <name type="common">Swimming crab</name>
    <name type="synonym">Neptunus trituberculatus</name>
    <dbReference type="NCBI Taxonomy" id="210409"/>
    <lineage>
        <taxon>Eukaryota</taxon>
        <taxon>Metazoa</taxon>
        <taxon>Ecdysozoa</taxon>
        <taxon>Arthropoda</taxon>
        <taxon>Crustacea</taxon>
        <taxon>Multicrustacea</taxon>
        <taxon>Malacostraca</taxon>
        <taxon>Eumalacostraca</taxon>
        <taxon>Eucarida</taxon>
        <taxon>Decapoda</taxon>
        <taxon>Pleocyemata</taxon>
        <taxon>Brachyura</taxon>
        <taxon>Eubrachyura</taxon>
        <taxon>Portunoidea</taxon>
        <taxon>Portunidae</taxon>
        <taxon>Portuninae</taxon>
        <taxon>Portunus</taxon>
    </lineage>
</organism>
<dbReference type="AlphaFoldDB" id="A0A5B7DH93"/>
<sequence>MPMGPRASSLVTSTPSSLNSSMKAPAGENTPQSITVPVNQANQDTQATEVYNNISIELRSRSSGITDGLLSIVFSKNANVFGLAMTPLTTPILSAAQNGRLGVVLGSHGFPPLLSHFHRSPACLFSQPPHPVSIISPSVCI</sequence>
<feature type="compositionally biased region" description="Polar residues" evidence="1">
    <location>
        <begin position="29"/>
        <end position="42"/>
    </location>
</feature>
<keyword evidence="3" id="KW-1185">Reference proteome</keyword>
<protein>
    <submittedName>
        <fullName evidence="2">Uncharacterized protein</fullName>
    </submittedName>
</protein>
<proteinExistence type="predicted"/>
<gene>
    <name evidence="2" type="ORF">E2C01_013481</name>
</gene>
<feature type="compositionally biased region" description="Polar residues" evidence="1">
    <location>
        <begin position="9"/>
        <end position="22"/>
    </location>
</feature>
<evidence type="ECO:0000256" key="1">
    <source>
        <dbReference type="SAM" id="MobiDB-lite"/>
    </source>
</evidence>
<dbReference type="EMBL" id="VSRR010000882">
    <property type="protein sequence ID" value="MPC20533.1"/>
    <property type="molecule type" value="Genomic_DNA"/>
</dbReference>